<sequence>MIKRLLSIFRDSPNSFEGQEKEERVALLLRQHPFIILVPLTLFGLAGLVPIVVGVIFWSYLSVHGWLHLYLFVSSIWFSGLWLAIFHSLTMYTLNTVIITDRRVIDSDQHGLFNRKISELHSHRIQDVSVHTNGIIETFLRFGDVMVQTAGSEKQFVFHQIPQPDRVKDVIMQMARSRDSGVKTVVQ</sequence>
<protein>
    <recommendedName>
        <fullName evidence="2">YdbS-like PH domain-containing protein</fullName>
    </recommendedName>
</protein>
<evidence type="ECO:0000256" key="1">
    <source>
        <dbReference type="SAM" id="Phobius"/>
    </source>
</evidence>
<dbReference type="PANTHER" id="PTHR37938">
    <property type="entry name" value="BLL0215 PROTEIN"/>
    <property type="match status" value="1"/>
</dbReference>
<accession>A0A1G2T4S1</accession>
<dbReference type="Pfam" id="PF03703">
    <property type="entry name" value="bPH_2"/>
    <property type="match status" value="1"/>
</dbReference>
<organism evidence="3 4">
    <name type="scientific">Candidatus Zambryskibacteria bacterium RIFCSPHIGHO2_01_FULL_46_30</name>
    <dbReference type="NCBI Taxonomy" id="1802739"/>
    <lineage>
        <taxon>Bacteria</taxon>
        <taxon>Candidatus Zambryskiibacteriota</taxon>
    </lineage>
</organism>
<evidence type="ECO:0000259" key="2">
    <source>
        <dbReference type="Pfam" id="PF03703"/>
    </source>
</evidence>
<proteinExistence type="predicted"/>
<comment type="caution">
    <text evidence="3">The sequence shown here is derived from an EMBL/GenBank/DDBJ whole genome shotgun (WGS) entry which is preliminary data.</text>
</comment>
<dbReference type="EMBL" id="MHVI01000010">
    <property type="protein sequence ID" value="OHA91809.1"/>
    <property type="molecule type" value="Genomic_DNA"/>
</dbReference>
<reference evidence="3 4" key="1">
    <citation type="journal article" date="2016" name="Nat. Commun.">
        <title>Thousands of microbial genomes shed light on interconnected biogeochemical processes in an aquifer system.</title>
        <authorList>
            <person name="Anantharaman K."/>
            <person name="Brown C.T."/>
            <person name="Hug L.A."/>
            <person name="Sharon I."/>
            <person name="Castelle C.J."/>
            <person name="Probst A.J."/>
            <person name="Thomas B.C."/>
            <person name="Singh A."/>
            <person name="Wilkins M.J."/>
            <person name="Karaoz U."/>
            <person name="Brodie E.L."/>
            <person name="Williams K.H."/>
            <person name="Hubbard S.S."/>
            <person name="Banfield J.F."/>
        </authorList>
    </citation>
    <scope>NUCLEOTIDE SEQUENCE [LARGE SCALE GENOMIC DNA]</scope>
</reference>
<feature type="transmembrane region" description="Helical" evidence="1">
    <location>
        <begin position="34"/>
        <end position="61"/>
    </location>
</feature>
<dbReference type="InterPro" id="IPR005182">
    <property type="entry name" value="YdbS-like_PH"/>
</dbReference>
<gene>
    <name evidence="3" type="ORF">A2665_02320</name>
</gene>
<dbReference type="AlphaFoldDB" id="A0A1G2T4S1"/>
<keyword evidence="1" id="KW-1133">Transmembrane helix</keyword>
<dbReference type="PANTHER" id="PTHR37938:SF1">
    <property type="entry name" value="BLL0215 PROTEIN"/>
    <property type="match status" value="1"/>
</dbReference>
<dbReference type="Proteomes" id="UP000177746">
    <property type="component" value="Unassembled WGS sequence"/>
</dbReference>
<name>A0A1G2T4S1_9BACT</name>
<feature type="transmembrane region" description="Helical" evidence="1">
    <location>
        <begin position="67"/>
        <end position="86"/>
    </location>
</feature>
<keyword evidence="1" id="KW-0472">Membrane</keyword>
<evidence type="ECO:0000313" key="4">
    <source>
        <dbReference type="Proteomes" id="UP000177746"/>
    </source>
</evidence>
<feature type="domain" description="YdbS-like PH" evidence="2">
    <location>
        <begin position="97"/>
        <end position="170"/>
    </location>
</feature>
<evidence type="ECO:0000313" key="3">
    <source>
        <dbReference type="EMBL" id="OHA91809.1"/>
    </source>
</evidence>
<keyword evidence="1" id="KW-0812">Transmembrane</keyword>